<dbReference type="EMBL" id="CP003321">
    <property type="protein sequence ID" value="AFL67176.1"/>
    <property type="molecule type" value="Genomic_DNA"/>
</dbReference>
<feature type="transmembrane region" description="Helical" evidence="1">
    <location>
        <begin position="51"/>
        <end position="73"/>
    </location>
</feature>
<feature type="transmembrane region" description="Helical" evidence="1">
    <location>
        <begin position="416"/>
        <end position="438"/>
    </location>
</feature>
<feature type="transmembrane region" description="Helical" evidence="1">
    <location>
        <begin position="381"/>
        <end position="404"/>
    </location>
</feature>
<keyword evidence="1" id="KW-0812">Transmembrane</keyword>
<proteinExistence type="predicted"/>
<feature type="transmembrane region" description="Helical" evidence="1">
    <location>
        <begin position="93"/>
        <end position="112"/>
    </location>
</feature>
<sequence>MSIYVLLLYVKTLLRKAPYVLLLISSVVMCLTIVYFKDFLAGFKGLLPSSYTFFFAYSALLITIINTVVTYYYRGACNPAKLFMVHHLPLLRAARGSIYITLMLLLMFLPWLSSMAFFAAILFPSSISIIVIVTLLSTTLVLLFDLTILKLLVLSATYLLIVLLLHLKIVMQQSWYLALFPLIVFAVEKLVDVANRIPRVLNISVHGQHIQIMHPMLLVLIIALTQVMGSAIFFLPPHIRITQCTPLKLSWSVTHNFLNMSLSFEEELLGYGVFSSLIFLSFLNILIAGWITSTLRYDEAYLWIYLYLNGFGKKWVKKMLMRSITSFVLAFAVLSMPYLMINKFSHVEEVLSESLIISSIALIISAIYAPRIDESASLDRYILLLLLVRFLPTLVGTILIYTVAHDWINLLDILSLKLALPISIFAVAVVVLVSYLWIKVRIAIERGLRLW</sequence>
<name>I3XTA2_DESAM</name>
<feature type="transmembrane region" description="Helical" evidence="1">
    <location>
        <begin position="319"/>
        <end position="338"/>
    </location>
</feature>
<dbReference type="HOGENOM" id="CLU_606364_0_0_2"/>
<keyword evidence="3" id="KW-1185">Reference proteome</keyword>
<feature type="transmembrane region" description="Helical" evidence="1">
    <location>
        <begin position="268"/>
        <end position="291"/>
    </location>
</feature>
<gene>
    <name evidence="2" type="ORF">Desfe_1308</name>
</gene>
<protein>
    <submittedName>
        <fullName evidence="2">Uncharacterized protein</fullName>
    </submittedName>
</protein>
<feature type="transmembrane region" description="Helical" evidence="1">
    <location>
        <begin position="350"/>
        <end position="369"/>
    </location>
</feature>
<keyword evidence="1" id="KW-0472">Membrane</keyword>
<keyword evidence="1" id="KW-1133">Transmembrane helix</keyword>
<feature type="transmembrane region" description="Helical" evidence="1">
    <location>
        <begin position="17"/>
        <end position="36"/>
    </location>
</feature>
<accession>I3XTA2</accession>
<organism evidence="2 3">
    <name type="scientific">Desulfurococcus amylolyticus DSM 16532</name>
    <dbReference type="NCBI Taxonomy" id="768672"/>
    <lineage>
        <taxon>Archaea</taxon>
        <taxon>Thermoproteota</taxon>
        <taxon>Thermoprotei</taxon>
        <taxon>Desulfurococcales</taxon>
        <taxon>Desulfurococcaceae</taxon>
        <taxon>Desulfurococcus</taxon>
    </lineage>
</organism>
<feature type="transmembrane region" description="Helical" evidence="1">
    <location>
        <begin position="216"/>
        <end position="235"/>
    </location>
</feature>
<dbReference type="KEGG" id="dfd:Desfe_1308"/>
<feature type="transmembrane region" description="Helical" evidence="1">
    <location>
        <begin position="118"/>
        <end position="144"/>
    </location>
</feature>
<dbReference type="AlphaFoldDB" id="I3XTA2"/>
<dbReference type="Proteomes" id="UP000006175">
    <property type="component" value="Chromosome"/>
</dbReference>
<reference evidence="2 3" key="1">
    <citation type="journal article" date="2012" name="J. Bacteriol.">
        <title>Complete Genome Sequence of Desulfurococcus fermentans, a Hyperthermophilic Cellulolytic Crenarchaeon Isolated from a Freshwater Hot Spring in Kamchatka, Russia.</title>
        <authorList>
            <person name="Susanti D."/>
            <person name="Johnson E.F."/>
            <person name="Rodriguez J.R."/>
            <person name="Anderson I."/>
            <person name="Perevalova A.A."/>
            <person name="Kyrpides N."/>
            <person name="Lucas S."/>
            <person name="Han J."/>
            <person name="Lapidus A."/>
            <person name="Cheng J.F."/>
            <person name="Goodwin L."/>
            <person name="Pitluck S."/>
            <person name="Mavrommatis K."/>
            <person name="Peters L."/>
            <person name="Land M.L."/>
            <person name="Hauser L."/>
            <person name="Gopalan V."/>
            <person name="Chan P.P."/>
            <person name="Lowe T.M."/>
            <person name="Atomi H."/>
            <person name="Bonch-Osmolovskaya E.A."/>
            <person name="Woyke T."/>
            <person name="Mukhopadhyay B."/>
        </authorList>
    </citation>
    <scope>NUCLEOTIDE SEQUENCE [LARGE SCALE GENOMIC DNA]</scope>
    <source>
        <strain evidence="2 3">DSM 16532</strain>
    </source>
</reference>
<dbReference type="GeneID" id="13061706"/>
<evidence type="ECO:0000256" key="1">
    <source>
        <dbReference type="SAM" id="Phobius"/>
    </source>
</evidence>
<evidence type="ECO:0000313" key="2">
    <source>
        <dbReference type="EMBL" id="AFL67176.1"/>
    </source>
</evidence>
<feature type="transmembrane region" description="Helical" evidence="1">
    <location>
        <begin position="175"/>
        <end position="195"/>
    </location>
</feature>
<feature type="transmembrane region" description="Helical" evidence="1">
    <location>
        <begin position="151"/>
        <end position="169"/>
    </location>
</feature>
<evidence type="ECO:0000313" key="3">
    <source>
        <dbReference type="Proteomes" id="UP000006175"/>
    </source>
</evidence>
<dbReference type="RefSeq" id="WP_014768068.1">
    <property type="nucleotide sequence ID" value="NC_018001.1"/>
</dbReference>